<evidence type="ECO:0000256" key="1">
    <source>
        <dbReference type="ARBA" id="ARBA00004651"/>
    </source>
</evidence>
<evidence type="ECO:0000313" key="9">
    <source>
        <dbReference type="Proteomes" id="UP000235861"/>
    </source>
</evidence>
<evidence type="ECO:0000259" key="7">
    <source>
        <dbReference type="SMART" id="SM00849"/>
    </source>
</evidence>
<organism evidence="8 9">
    <name type="scientific">Aeromonas cavernicola</name>
    <dbReference type="NCBI Taxonomy" id="1006623"/>
    <lineage>
        <taxon>Bacteria</taxon>
        <taxon>Pseudomonadati</taxon>
        <taxon>Pseudomonadota</taxon>
        <taxon>Gammaproteobacteria</taxon>
        <taxon>Aeromonadales</taxon>
        <taxon>Aeromonadaceae</taxon>
        <taxon>Aeromonas</taxon>
    </lineage>
</organism>
<feature type="transmembrane region" description="Helical" evidence="6">
    <location>
        <begin position="315"/>
        <end position="334"/>
    </location>
</feature>
<proteinExistence type="predicted"/>
<dbReference type="GO" id="GO:0005886">
    <property type="term" value="C:plasma membrane"/>
    <property type="evidence" value="ECO:0007669"/>
    <property type="project" value="UniProtKB-SubCell"/>
</dbReference>
<keyword evidence="5 6" id="KW-0472">Membrane</keyword>
<dbReference type="EMBL" id="PGGC01000172">
    <property type="protein sequence ID" value="PJG57767.1"/>
    <property type="molecule type" value="Genomic_DNA"/>
</dbReference>
<name>A0A2H9U130_9GAMM</name>
<comment type="subcellular location">
    <subcellularLocation>
        <location evidence="1">Cell membrane</location>
        <topology evidence="1">Multi-pass membrane protein</topology>
    </subcellularLocation>
</comment>
<keyword evidence="3 6" id="KW-0812">Transmembrane</keyword>
<feature type="transmembrane region" description="Helical" evidence="6">
    <location>
        <begin position="346"/>
        <end position="367"/>
    </location>
</feature>
<dbReference type="InterPro" id="IPR036866">
    <property type="entry name" value="RibonucZ/Hydroxyglut_hydro"/>
</dbReference>
<comment type="caution">
    <text evidence="8">The sequence shown here is derived from an EMBL/GenBank/DDBJ whole genome shotgun (WGS) entry which is preliminary data.</text>
</comment>
<evidence type="ECO:0000256" key="4">
    <source>
        <dbReference type="ARBA" id="ARBA00022989"/>
    </source>
</evidence>
<dbReference type="InterPro" id="IPR035681">
    <property type="entry name" value="ComA-like_MBL"/>
</dbReference>
<dbReference type="InterPro" id="IPR001279">
    <property type="entry name" value="Metallo-B-lactamas"/>
</dbReference>
<evidence type="ECO:0000256" key="6">
    <source>
        <dbReference type="SAM" id="Phobius"/>
    </source>
</evidence>
<dbReference type="AlphaFoldDB" id="A0A2H9U130"/>
<evidence type="ECO:0000256" key="3">
    <source>
        <dbReference type="ARBA" id="ARBA00022692"/>
    </source>
</evidence>
<evidence type="ECO:0000256" key="2">
    <source>
        <dbReference type="ARBA" id="ARBA00022475"/>
    </source>
</evidence>
<dbReference type="InterPro" id="IPR004477">
    <property type="entry name" value="ComEC_N"/>
</dbReference>
<feature type="domain" description="Metallo-beta-lactamase" evidence="7">
    <location>
        <begin position="485"/>
        <end position="668"/>
    </location>
</feature>
<dbReference type="Pfam" id="PF00753">
    <property type="entry name" value="Lactamase_B"/>
    <property type="match status" value="1"/>
</dbReference>
<dbReference type="Pfam" id="PF03772">
    <property type="entry name" value="Competence"/>
    <property type="match status" value="1"/>
</dbReference>
<dbReference type="Pfam" id="PF13567">
    <property type="entry name" value="DUF4131"/>
    <property type="match status" value="1"/>
</dbReference>
<sequence>MDLRLLSFALGASSSLLWPWLPSLAWGGVLLCLLVPLAYYRAWPLCFVLLGMLWMQVSLCWQLGWLTQLADKHRHIITAQLQSAEPEGDEFTRLTLNIRQLDGQFVRSLPLIRVNAYLPLPPLPSGSVLTFAGSLKPAHGLANEAGMDGRRLLLGKGITATGNISRLIDIEPAEPNWRDRWLSRAANSWQSLAHGPLLAALTFGEQAGITDAQWALFRGSGLTHIIAISGQHIALVAVLGWWLGRLVGLRTALVTALLFAAIYSALAGFAVATERALIMVLVWSVLRGCQREWPAYRIWLWAFVVLTWWDPFALYSAGFWLSFLAVAILLLAGYWYRKPNLWQIQLWLLLGLLPLQLALFEGIAPLAMVINLVAVPLFCLAIIPLALIGVLVAPISGVLAYGLFWLADFGLEGVMVGLSWLGDRLQLWWPLSGQWLPLGSLALLLWLSVRWRAARWLWFPAGMAVLLTWWPAPARWQVRVLDVGQGLAVLITRGDRALIYDTGDRYPGGYNMADAVILPQLSQLGISVIDRLIISHQDRDHAGNRDRLLAALTVRSELSSYPFDSNTQGCQRGQHWHWQGLEFTVLWPEQAGGSGNNDGCVVQMRDGNTQVLLSADIERQAELRLVALEGAGLASTLLVSPHHGSRTSSTPAFVQAVAPRYVVHSAGFMNRWDFPRPEVVARYQTARQWITGHDGAILIEPRGDGLAIRAERDHGPWYRRSGAWWKPKLWLE</sequence>
<dbReference type="CDD" id="cd07731">
    <property type="entry name" value="ComA-like_MBL-fold"/>
    <property type="match status" value="1"/>
</dbReference>
<keyword evidence="4 6" id="KW-1133">Transmembrane helix</keyword>
<dbReference type="Gene3D" id="3.60.15.10">
    <property type="entry name" value="Ribonuclease Z/Hydroxyacylglutathione hydrolase-like"/>
    <property type="match status" value="1"/>
</dbReference>
<dbReference type="PANTHER" id="PTHR30619:SF1">
    <property type="entry name" value="RECOMBINATION PROTEIN 2"/>
    <property type="match status" value="1"/>
</dbReference>
<dbReference type="NCBIfam" id="TIGR00361">
    <property type="entry name" value="ComEC_Rec2"/>
    <property type="match status" value="1"/>
</dbReference>
<dbReference type="SUPFAM" id="SSF56281">
    <property type="entry name" value="Metallo-hydrolase/oxidoreductase"/>
    <property type="match status" value="1"/>
</dbReference>
<dbReference type="InterPro" id="IPR004797">
    <property type="entry name" value="Competence_ComEC/Rec2"/>
</dbReference>
<feature type="transmembrane region" description="Helical" evidence="6">
    <location>
        <begin position="399"/>
        <end position="421"/>
    </location>
</feature>
<dbReference type="InterPro" id="IPR025405">
    <property type="entry name" value="DUF4131"/>
</dbReference>
<dbReference type="GO" id="GO:0030420">
    <property type="term" value="P:establishment of competence for transformation"/>
    <property type="evidence" value="ECO:0007669"/>
    <property type="project" value="InterPro"/>
</dbReference>
<feature type="transmembrane region" description="Helical" evidence="6">
    <location>
        <begin position="427"/>
        <end position="449"/>
    </location>
</feature>
<dbReference type="PANTHER" id="PTHR30619">
    <property type="entry name" value="DNA INTERNALIZATION/COMPETENCE PROTEIN COMEC/REC2"/>
    <property type="match status" value="1"/>
</dbReference>
<accession>A0A2H9U130</accession>
<evidence type="ECO:0000313" key="8">
    <source>
        <dbReference type="EMBL" id="PJG57767.1"/>
    </source>
</evidence>
<dbReference type="Proteomes" id="UP000235861">
    <property type="component" value="Unassembled WGS sequence"/>
</dbReference>
<feature type="transmembrane region" description="Helical" evidence="6">
    <location>
        <begin position="456"/>
        <end position="472"/>
    </location>
</feature>
<gene>
    <name evidence="8" type="ORF">CUC53_16300</name>
</gene>
<dbReference type="OrthoDB" id="9761531at2"/>
<dbReference type="SMART" id="SM00849">
    <property type="entry name" value="Lactamase_B"/>
    <property type="match status" value="1"/>
</dbReference>
<evidence type="ECO:0000256" key="5">
    <source>
        <dbReference type="ARBA" id="ARBA00023136"/>
    </source>
</evidence>
<keyword evidence="2" id="KW-1003">Cell membrane</keyword>
<protein>
    <submittedName>
        <fullName evidence="8">DNA internalization-related competence protein ComEC/Rec2</fullName>
    </submittedName>
</protein>
<dbReference type="RefSeq" id="WP_100295103.1">
    <property type="nucleotide sequence ID" value="NZ_PGGC01000172.1"/>
</dbReference>
<feature type="transmembrane region" description="Helical" evidence="6">
    <location>
        <begin position="222"/>
        <end position="243"/>
    </location>
</feature>
<dbReference type="NCBIfam" id="TIGR00360">
    <property type="entry name" value="ComEC_N-term"/>
    <property type="match status" value="1"/>
</dbReference>
<reference evidence="8 9" key="1">
    <citation type="submission" date="2017-11" db="EMBL/GenBank/DDBJ databases">
        <title>Draft genome sequence of environmental isolate Aeromonas cavernicola sp. nov. MDC 2508.</title>
        <authorList>
            <person name="Colston S.M."/>
            <person name="Navarro A."/>
            <person name="Martinez-Murcia A.J."/>
            <person name="Graf J."/>
        </authorList>
    </citation>
    <scope>NUCLEOTIDE SEQUENCE [LARGE SCALE GENOMIC DNA]</scope>
    <source>
        <strain evidence="8 9">MDC 2508</strain>
    </source>
</reference>
<feature type="transmembrane region" description="Helical" evidence="6">
    <location>
        <begin position="373"/>
        <end position="392"/>
    </location>
</feature>
<feature type="transmembrane region" description="Helical" evidence="6">
    <location>
        <begin position="249"/>
        <end position="272"/>
    </location>
</feature>
<feature type="transmembrane region" description="Helical" evidence="6">
    <location>
        <begin position="41"/>
        <end position="66"/>
    </location>
</feature>
<dbReference type="InterPro" id="IPR052159">
    <property type="entry name" value="Competence_DNA_uptake"/>
</dbReference>
<keyword evidence="9" id="KW-1185">Reference proteome</keyword>